<dbReference type="EMBL" id="JACRSY010000007">
    <property type="protein sequence ID" value="MBC8579076.1"/>
    <property type="molecule type" value="Genomic_DNA"/>
</dbReference>
<feature type="transmembrane region" description="Helical" evidence="7">
    <location>
        <begin position="36"/>
        <end position="59"/>
    </location>
</feature>
<organism evidence="9 10">
    <name type="scientific">Zhenhengia yiwuensis</name>
    <dbReference type="NCBI Taxonomy" id="2763666"/>
    <lineage>
        <taxon>Bacteria</taxon>
        <taxon>Bacillati</taxon>
        <taxon>Bacillota</taxon>
        <taxon>Clostridia</taxon>
        <taxon>Lachnospirales</taxon>
        <taxon>Lachnospiraceae</taxon>
        <taxon>Zhenhengia</taxon>
    </lineage>
</organism>
<dbReference type="InterPro" id="IPR036259">
    <property type="entry name" value="MFS_trans_sf"/>
</dbReference>
<comment type="subcellular location">
    <subcellularLocation>
        <location evidence="1">Cell membrane</location>
        <topology evidence="1">Multi-pass membrane protein</topology>
    </subcellularLocation>
</comment>
<dbReference type="AlphaFoldDB" id="A0A926EGD1"/>
<keyword evidence="3" id="KW-0813">Transport</keyword>
<dbReference type="PANTHER" id="PTHR23514:SF3">
    <property type="entry name" value="BYPASS OF STOP CODON PROTEIN 6"/>
    <property type="match status" value="1"/>
</dbReference>
<dbReference type="SUPFAM" id="SSF103473">
    <property type="entry name" value="MFS general substrate transporter"/>
    <property type="match status" value="1"/>
</dbReference>
<evidence type="ECO:0000313" key="10">
    <source>
        <dbReference type="Proteomes" id="UP000655830"/>
    </source>
</evidence>
<evidence type="ECO:0000256" key="7">
    <source>
        <dbReference type="SAM" id="Phobius"/>
    </source>
</evidence>
<dbReference type="GO" id="GO:0005886">
    <property type="term" value="C:plasma membrane"/>
    <property type="evidence" value="ECO:0007669"/>
    <property type="project" value="UniProtKB-SubCell"/>
</dbReference>
<keyword evidence="5 7" id="KW-1133">Transmembrane helix</keyword>
<evidence type="ECO:0000256" key="4">
    <source>
        <dbReference type="ARBA" id="ARBA00022692"/>
    </source>
</evidence>
<dbReference type="Pfam" id="PF07690">
    <property type="entry name" value="MFS_1"/>
    <property type="match status" value="2"/>
</dbReference>
<evidence type="ECO:0000256" key="5">
    <source>
        <dbReference type="ARBA" id="ARBA00022989"/>
    </source>
</evidence>
<feature type="transmembrane region" description="Helical" evidence="7">
    <location>
        <begin position="274"/>
        <end position="292"/>
    </location>
</feature>
<evidence type="ECO:0000256" key="6">
    <source>
        <dbReference type="ARBA" id="ARBA00023136"/>
    </source>
</evidence>
<accession>A0A926EGD1</accession>
<feature type="transmembrane region" description="Helical" evidence="7">
    <location>
        <begin position="361"/>
        <end position="380"/>
    </location>
</feature>
<sequence>MLTTLLIIIYIAFISLGLPDAILGSAWPMIYQDFNVPVSAAGLSTMIVSGGTIISSFFSAKLIRRFGTGIVTTASVFLTAAGLLGIYFSPSFLWICILGIPMGIGAGAVDSALNNFVALHYEAKHMNWLHCFWGIGATAGPFIMSLFLLKENGWRIGYATIGFIQAVLVIGLVVSLPLWKKFETHTNEEEATKSDINIRALLKIKGAKPALVAFFCYCAVELTTGLWASSYLVISKGIPAEKAAKWAALFYLGITVGRLVAGFLAMYFNNKKMIRIGQIICICGALLLIIPYSSYLQLAGLILVGLGCAPIYPAMLHETPNRFGKEISQGIMGIQMATAYVGSTLMPPLFGMIAKATTFNLLPYFLVVLVLIMFVTSERVSKVCKDKMV</sequence>
<keyword evidence="10" id="KW-1185">Reference proteome</keyword>
<dbReference type="InterPro" id="IPR020846">
    <property type="entry name" value="MFS_dom"/>
</dbReference>
<feature type="transmembrane region" description="Helical" evidence="7">
    <location>
        <begin position="211"/>
        <end position="234"/>
    </location>
</feature>
<dbReference type="RefSeq" id="WP_249332228.1">
    <property type="nucleotide sequence ID" value="NZ_JACRSY010000007.1"/>
</dbReference>
<feature type="transmembrane region" description="Helical" evidence="7">
    <location>
        <begin position="337"/>
        <end position="355"/>
    </location>
</feature>
<gene>
    <name evidence="9" type="ORF">H8718_05945</name>
</gene>
<feature type="transmembrane region" description="Helical" evidence="7">
    <location>
        <begin position="246"/>
        <end position="267"/>
    </location>
</feature>
<dbReference type="InterPro" id="IPR051788">
    <property type="entry name" value="MFS_Transporter"/>
</dbReference>
<name>A0A926EGD1_9FIRM</name>
<protein>
    <submittedName>
        <fullName evidence="9">MFS transporter</fullName>
    </submittedName>
</protein>
<feature type="transmembrane region" description="Helical" evidence="7">
    <location>
        <begin position="128"/>
        <end position="149"/>
    </location>
</feature>
<comment type="caution">
    <text evidence="9">The sequence shown here is derived from an EMBL/GenBank/DDBJ whole genome shotgun (WGS) entry which is preliminary data.</text>
</comment>
<dbReference type="PROSITE" id="PS50850">
    <property type="entry name" value="MFS"/>
    <property type="match status" value="1"/>
</dbReference>
<feature type="transmembrane region" description="Helical" evidence="7">
    <location>
        <begin position="66"/>
        <end position="86"/>
    </location>
</feature>
<dbReference type="PANTHER" id="PTHR23514">
    <property type="entry name" value="BYPASS OF STOP CODON PROTEIN 6"/>
    <property type="match status" value="1"/>
</dbReference>
<feature type="transmembrane region" description="Helical" evidence="7">
    <location>
        <begin position="7"/>
        <end position="30"/>
    </location>
</feature>
<feature type="transmembrane region" description="Helical" evidence="7">
    <location>
        <begin position="92"/>
        <end position="116"/>
    </location>
</feature>
<evidence type="ECO:0000313" key="9">
    <source>
        <dbReference type="EMBL" id="MBC8579076.1"/>
    </source>
</evidence>
<evidence type="ECO:0000256" key="3">
    <source>
        <dbReference type="ARBA" id="ARBA00022448"/>
    </source>
</evidence>
<comment type="similarity">
    <text evidence="2">Belongs to the major facilitator superfamily.</text>
</comment>
<dbReference type="Gene3D" id="1.20.1250.20">
    <property type="entry name" value="MFS general substrate transporter like domains"/>
    <property type="match status" value="1"/>
</dbReference>
<keyword evidence="6 7" id="KW-0472">Membrane</keyword>
<keyword evidence="4 7" id="KW-0812">Transmembrane</keyword>
<evidence type="ECO:0000259" key="8">
    <source>
        <dbReference type="PROSITE" id="PS50850"/>
    </source>
</evidence>
<evidence type="ECO:0000256" key="1">
    <source>
        <dbReference type="ARBA" id="ARBA00004651"/>
    </source>
</evidence>
<dbReference type="Proteomes" id="UP000655830">
    <property type="component" value="Unassembled WGS sequence"/>
</dbReference>
<feature type="domain" description="Major facilitator superfamily (MFS) profile" evidence="8">
    <location>
        <begin position="5"/>
        <end position="381"/>
    </location>
</feature>
<feature type="transmembrane region" description="Helical" evidence="7">
    <location>
        <begin position="155"/>
        <end position="179"/>
    </location>
</feature>
<proteinExistence type="inferred from homology"/>
<evidence type="ECO:0000256" key="2">
    <source>
        <dbReference type="ARBA" id="ARBA00008335"/>
    </source>
</evidence>
<reference evidence="9" key="1">
    <citation type="submission" date="2020-08" db="EMBL/GenBank/DDBJ databases">
        <title>Genome public.</title>
        <authorList>
            <person name="Liu C."/>
            <person name="Sun Q."/>
        </authorList>
    </citation>
    <scope>NUCLEOTIDE SEQUENCE</scope>
    <source>
        <strain evidence="9">NSJ-12</strain>
    </source>
</reference>
<dbReference type="InterPro" id="IPR011701">
    <property type="entry name" value="MFS"/>
</dbReference>
<dbReference type="GO" id="GO:0022857">
    <property type="term" value="F:transmembrane transporter activity"/>
    <property type="evidence" value="ECO:0007669"/>
    <property type="project" value="InterPro"/>
</dbReference>